<accession>A0A1G7DYY1</accession>
<dbReference type="Proteomes" id="UP000199344">
    <property type="component" value="Unassembled WGS sequence"/>
</dbReference>
<name>A0A1G7DYY1_9RHOB</name>
<protein>
    <submittedName>
        <fullName evidence="2">Para-nitrobenzyl esterase</fullName>
    </submittedName>
</protein>
<proteinExistence type="predicted"/>
<reference evidence="2 3" key="1">
    <citation type="submission" date="2016-10" db="EMBL/GenBank/DDBJ databases">
        <authorList>
            <person name="de Groot N.N."/>
        </authorList>
    </citation>
    <scope>NUCLEOTIDE SEQUENCE [LARGE SCALE GENOMIC DNA]</scope>
    <source>
        <strain evidence="2 3">DSM 22220</strain>
    </source>
</reference>
<dbReference type="SUPFAM" id="SSF53474">
    <property type="entry name" value="alpha/beta-Hydrolases"/>
    <property type="match status" value="1"/>
</dbReference>
<evidence type="ECO:0000259" key="1">
    <source>
        <dbReference type="Pfam" id="PF00135"/>
    </source>
</evidence>
<evidence type="ECO:0000313" key="3">
    <source>
        <dbReference type="Proteomes" id="UP000199344"/>
    </source>
</evidence>
<dbReference type="EMBL" id="FNAH01000008">
    <property type="protein sequence ID" value="SDE56644.1"/>
    <property type="molecule type" value="Genomic_DNA"/>
</dbReference>
<dbReference type="RefSeq" id="WP_218132544.1">
    <property type="nucleotide sequence ID" value="NZ_FNAH01000008.1"/>
</dbReference>
<dbReference type="InterPro" id="IPR050309">
    <property type="entry name" value="Type-B_Carboxylest/Lipase"/>
</dbReference>
<sequence>MGQNPAELSMKDGNDGGTDHRATVIDLPAGRLRVRHGGGLIRALGIPYAEAGRWQFPQPVERGAIDATNWARGCPQLPIARLDAAIPRAFDRIRFDENCLQLSVTAPQAGRDLPVMVGLHGGSYEAGAGDMGVFDPAALAREQRVVVVSVTYRLGLFGWLSGRDAPANLGAHDVIAALRWVAENIAPLGGDPGQLTLFGQSSGGDLIARLMVAEAAQGLFHRAIIQSAPLALPLRSGRMRAAMRRAASALSADASAAEVLAVQAAVQRAARRFGLAGQMPFGPEFGAPPFPPETALEAAHRAAARRIPLLIGHARDEAALFLPPVPGGLGRLANPLRRAVVGGLTARLYGRPAAGFAARHAGAGGEAMRFVMEWQGGAFGRAHLSELPLLFPHRDWIGSPLVPEQMSVDELTRTGRDLRRVWADFARGRMPQDDLPGVIRFLAPR</sequence>
<dbReference type="AlphaFoldDB" id="A0A1G7DYY1"/>
<organism evidence="2 3">
    <name type="scientific">Paracoccus isoporae</name>
    <dbReference type="NCBI Taxonomy" id="591205"/>
    <lineage>
        <taxon>Bacteria</taxon>
        <taxon>Pseudomonadati</taxon>
        <taxon>Pseudomonadota</taxon>
        <taxon>Alphaproteobacteria</taxon>
        <taxon>Rhodobacterales</taxon>
        <taxon>Paracoccaceae</taxon>
        <taxon>Paracoccus</taxon>
    </lineage>
</organism>
<gene>
    <name evidence="2" type="ORF">SAMN05421538_10827</name>
</gene>
<dbReference type="InterPro" id="IPR002018">
    <property type="entry name" value="CarbesteraseB"/>
</dbReference>
<dbReference type="PANTHER" id="PTHR11559">
    <property type="entry name" value="CARBOXYLESTERASE"/>
    <property type="match status" value="1"/>
</dbReference>
<dbReference type="InterPro" id="IPR029058">
    <property type="entry name" value="AB_hydrolase_fold"/>
</dbReference>
<feature type="domain" description="Carboxylesterase type B" evidence="1">
    <location>
        <begin position="44"/>
        <end position="323"/>
    </location>
</feature>
<dbReference type="Pfam" id="PF00135">
    <property type="entry name" value="COesterase"/>
    <property type="match status" value="1"/>
</dbReference>
<dbReference type="Gene3D" id="3.40.50.1820">
    <property type="entry name" value="alpha/beta hydrolase"/>
    <property type="match status" value="1"/>
</dbReference>
<keyword evidence="3" id="KW-1185">Reference proteome</keyword>
<dbReference type="STRING" id="591205.SAMN05421538_10827"/>
<evidence type="ECO:0000313" key="2">
    <source>
        <dbReference type="EMBL" id="SDE56644.1"/>
    </source>
</evidence>